<dbReference type="AlphaFoldDB" id="A0AAN6GU46"/>
<name>A0AAN6GU46_9BASI</name>
<dbReference type="GO" id="GO:0016747">
    <property type="term" value="F:acyltransferase activity, transferring groups other than amino-acyl groups"/>
    <property type="evidence" value="ECO:0007669"/>
    <property type="project" value="TreeGrafter"/>
</dbReference>
<dbReference type="Pfam" id="PF02458">
    <property type="entry name" value="Transferase"/>
    <property type="match status" value="1"/>
</dbReference>
<dbReference type="Proteomes" id="UP001176517">
    <property type="component" value="Unassembled WGS sequence"/>
</dbReference>
<protein>
    <submittedName>
        <fullName evidence="1">Uncharacterized protein</fullName>
    </submittedName>
</protein>
<dbReference type="InterPro" id="IPR050317">
    <property type="entry name" value="Plant_Fungal_Acyltransferase"/>
</dbReference>
<organism evidence="1 2">
    <name type="scientific">Tilletia horrida</name>
    <dbReference type="NCBI Taxonomy" id="155126"/>
    <lineage>
        <taxon>Eukaryota</taxon>
        <taxon>Fungi</taxon>
        <taxon>Dikarya</taxon>
        <taxon>Basidiomycota</taxon>
        <taxon>Ustilaginomycotina</taxon>
        <taxon>Exobasidiomycetes</taxon>
        <taxon>Tilletiales</taxon>
        <taxon>Tilletiaceae</taxon>
        <taxon>Tilletia</taxon>
    </lineage>
</organism>
<keyword evidence="2" id="KW-1185">Reference proteome</keyword>
<reference evidence="1" key="1">
    <citation type="journal article" date="2023" name="PhytoFront">
        <title>Draft Genome Resources of Seven Strains of Tilletia horrida, Causal Agent of Kernel Smut of Rice.</title>
        <authorList>
            <person name="Khanal S."/>
            <person name="Antony Babu S."/>
            <person name="Zhou X.G."/>
        </authorList>
    </citation>
    <scope>NUCLEOTIDE SEQUENCE</scope>
    <source>
        <strain evidence="1">TX6</strain>
    </source>
</reference>
<accession>A0AAN6GU46</accession>
<dbReference type="PANTHER" id="PTHR31642">
    <property type="entry name" value="TRICHOTHECENE 3-O-ACETYLTRANSFERASE"/>
    <property type="match status" value="1"/>
</dbReference>
<dbReference type="PANTHER" id="PTHR31642:SF294">
    <property type="entry name" value="ACETYLTRANSFERASE MATC1"/>
    <property type="match status" value="1"/>
</dbReference>
<sequence length="550" mass="61592">MSVQITDEWERVLPSVFDLSGQERQTIVIYGWLLDGRLDVDKLQASWRKLVHKWPVLSARLRNSDKVTDKMSRSIHWEYCIPPATLLDHVLDSDMSLDRPEATRAFLVDNRQGKVEAHYPFIRGADLPQDRPTSIKGAGVTETRPKSRSKEFLMWASNAPLTLSHLFKEDRALVTVKITTFDNATAIGFSLPHVLFDGPGALEPVRAWAKIVNGHEDEVEPLPRFGHDFFRTLAPGGEEAERAAKERQIQGKKGGPEPPFGWFAFSTFDKIRFGLRFVWDLFWTRPEHTMEGREIYVPRAVVARLKADAQAVVSEICAAEDAARDEKTWISTSDVMHAYALQLMCKADAKGRRDATPTVFAFPVNMRYIAPPTGCEPLPEIYTSNGAHAVVTPEHPLGKLAHEYSLGQIALILRKASKEQTSPRAVRDSLIWRLEKAAQGALLTFFRPEVNWYLGTNWRRMAMYDVSFAGAAVPSTTTTGGGENVAVVSGENVGKTLQLYANVIADMPIRNAFSQQADDPAGGIWMSLGLAKWQWDLLDLDFRPHVGSKQ</sequence>
<proteinExistence type="predicted"/>
<dbReference type="InterPro" id="IPR023213">
    <property type="entry name" value="CAT-like_dom_sf"/>
</dbReference>
<gene>
    <name evidence="1" type="ORF">OC846_002565</name>
</gene>
<dbReference type="EMBL" id="JAPDMZ010000052">
    <property type="protein sequence ID" value="KAK0553322.1"/>
    <property type="molecule type" value="Genomic_DNA"/>
</dbReference>
<dbReference type="Gene3D" id="3.30.559.10">
    <property type="entry name" value="Chloramphenicol acetyltransferase-like domain"/>
    <property type="match status" value="2"/>
</dbReference>
<evidence type="ECO:0000313" key="1">
    <source>
        <dbReference type="EMBL" id="KAK0553322.1"/>
    </source>
</evidence>
<evidence type="ECO:0000313" key="2">
    <source>
        <dbReference type="Proteomes" id="UP001176517"/>
    </source>
</evidence>
<comment type="caution">
    <text evidence="1">The sequence shown here is derived from an EMBL/GenBank/DDBJ whole genome shotgun (WGS) entry which is preliminary data.</text>
</comment>